<keyword evidence="2" id="KW-1133">Transmembrane helix</keyword>
<evidence type="ECO:0000313" key="3">
    <source>
        <dbReference type="EMBL" id="KZT04047.1"/>
    </source>
</evidence>
<proteinExistence type="predicted"/>
<keyword evidence="4" id="KW-1185">Reference proteome</keyword>
<accession>A0A165D2T6</accession>
<gene>
    <name evidence="3" type="ORF">LAESUDRAFT_316399</name>
</gene>
<evidence type="ECO:0000256" key="2">
    <source>
        <dbReference type="SAM" id="Phobius"/>
    </source>
</evidence>
<dbReference type="GeneID" id="63819012"/>
<evidence type="ECO:0000313" key="4">
    <source>
        <dbReference type="Proteomes" id="UP000076871"/>
    </source>
</evidence>
<sequence>MITAASSVPPVERCRTAHPERHLSLWKAFHHPGDRICAPPPLGRVRGIDEPEVQEKYGASKWAGMIVLSCPLLIFLIEYIANSYVYRLQSYSSARPSPCSMPSLSSASSPTSSPAQIPEPSIGTPNLMKGREDHEGGASHLAGDASARG</sequence>
<keyword evidence="2" id="KW-0812">Transmembrane</keyword>
<feature type="region of interest" description="Disordered" evidence="1">
    <location>
        <begin position="93"/>
        <end position="149"/>
    </location>
</feature>
<evidence type="ECO:0000256" key="1">
    <source>
        <dbReference type="SAM" id="MobiDB-lite"/>
    </source>
</evidence>
<keyword evidence="2" id="KW-0472">Membrane</keyword>
<dbReference type="AlphaFoldDB" id="A0A165D2T6"/>
<dbReference type="EMBL" id="KV427639">
    <property type="protein sequence ID" value="KZT04047.1"/>
    <property type="molecule type" value="Genomic_DNA"/>
</dbReference>
<dbReference type="STRING" id="1314785.A0A165D2T6"/>
<dbReference type="RefSeq" id="XP_040761787.1">
    <property type="nucleotide sequence ID" value="XM_040901981.1"/>
</dbReference>
<name>A0A165D2T6_9APHY</name>
<feature type="transmembrane region" description="Helical" evidence="2">
    <location>
        <begin position="62"/>
        <end position="81"/>
    </location>
</feature>
<reference evidence="3 4" key="1">
    <citation type="journal article" date="2016" name="Mol. Biol. Evol.">
        <title>Comparative Genomics of Early-Diverging Mushroom-Forming Fungi Provides Insights into the Origins of Lignocellulose Decay Capabilities.</title>
        <authorList>
            <person name="Nagy L.G."/>
            <person name="Riley R."/>
            <person name="Tritt A."/>
            <person name="Adam C."/>
            <person name="Daum C."/>
            <person name="Floudas D."/>
            <person name="Sun H."/>
            <person name="Yadav J.S."/>
            <person name="Pangilinan J."/>
            <person name="Larsson K.H."/>
            <person name="Matsuura K."/>
            <person name="Barry K."/>
            <person name="Labutti K."/>
            <person name="Kuo R."/>
            <person name="Ohm R.A."/>
            <person name="Bhattacharya S.S."/>
            <person name="Shirouzu T."/>
            <person name="Yoshinaga Y."/>
            <person name="Martin F.M."/>
            <person name="Grigoriev I.V."/>
            <person name="Hibbett D.S."/>
        </authorList>
    </citation>
    <scope>NUCLEOTIDE SEQUENCE [LARGE SCALE GENOMIC DNA]</scope>
    <source>
        <strain evidence="3 4">93-53</strain>
    </source>
</reference>
<protein>
    <submittedName>
        <fullName evidence="3">Uncharacterized protein</fullName>
    </submittedName>
</protein>
<feature type="compositionally biased region" description="Low complexity" evidence="1">
    <location>
        <begin position="96"/>
        <end position="114"/>
    </location>
</feature>
<dbReference type="Proteomes" id="UP000076871">
    <property type="component" value="Unassembled WGS sequence"/>
</dbReference>
<organism evidence="3 4">
    <name type="scientific">Laetiporus sulphureus 93-53</name>
    <dbReference type="NCBI Taxonomy" id="1314785"/>
    <lineage>
        <taxon>Eukaryota</taxon>
        <taxon>Fungi</taxon>
        <taxon>Dikarya</taxon>
        <taxon>Basidiomycota</taxon>
        <taxon>Agaricomycotina</taxon>
        <taxon>Agaricomycetes</taxon>
        <taxon>Polyporales</taxon>
        <taxon>Laetiporus</taxon>
    </lineage>
</organism>
<dbReference type="InParanoid" id="A0A165D2T6"/>